<accession>A0A8B7ZK70</accession>
<dbReference type="PROSITE" id="PS00250">
    <property type="entry name" value="TGF_BETA_1"/>
    <property type="match status" value="1"/>
</dbReference>
<evidence type="ECO:0000259" key="9">
    <source>
        <dbReference type="PROSITE" id="PS51362"/>
    </source>
</evidence>
<dbReference type="KEGG" id="aplc:110987211"/>
<keyword evidence="4 6" id="KW-0339">Growth factor</keyword>
<feature type="signal peptide" evidence="8">
    <location>
        <begin position="1"/>
        <end position="26"/>
    </location>
</feature>
<dbReference type="Pfam" id="PF00019">
    <property type="entry name" value="TGF_beta"/>
    <property type="match status" value="1"/>
</dbReference>
<evidence type="ECO:0000256" key="7">
    <source>
        <dbReference type="SAM" id="MobiDB-lite"/>
    </source>
</evidence>
<dbReference type="Gene3D" id="2.10.90.10">
    <property type="entry name" value="Cystine-knot cytokines"/>
    <property type="match status" value="1"/>
</dbReference>
<evidence type="ECO:0000256" key="2">
    <source>
        <dbReference type="ARBA" id="ARBA00006656"/>
    </source>
</evidence>
<feature type="domain" description="TGF-beta family profile" evidence="9">
    <location>
        <begin position="349"/>
        <end position="463"/>
    </location>
</feature>
<evidence type="ECO:0000256" key="6">
    <source>
        <dbReference type="RuleBase" id="RU000354"/>
    </source>
</evidence>
<feature type="chain" id="PRO_5034988928" evidence="8">
    <location>
        <begin position="27"/>
        <end position="463"/>
    </location>
</feature>
<evidence type="ECO:0000256" key="8">
    <source>
        <dbReference type="SAM" id="SignalP"/>
    </source>
</evidence>
<feature type="compositionally biased region" description="Polar residues" evidence="7">
    <location>
        <begin position="114"/>
        <end position="132"/>
    </location>
</feature>
<name>A0A8B7ZK70_ACAPL</name>
<keyword evidence="5" id="KW-1015">Disulfide bond</keyword>
<organism evidence="10 11">
    <name type="scientific">Acanthaster planci</name>
    <name type="common">Crown-of-thorns starfish</name>
    <dbReference type="NCBI Taxonomy" id="133434"/>
    <lineage>
        <taxon>Eukaryota</taxon>
        <taxon>Metazoa</taxon>
        <taxon>Echinodermata</taxon>
        <taxon>Eleutherozoa</taxon>
        <taxon>Asterozoa</taxon>
        <taxon>Asteroidea</taxon>
        <taxon>Valvatacea</taxon>
        <taxon>Valvatida</taxon>
        <taxon>Acanthasteridae</taxon>
        <taxon>Acanthaster</taxon>
    </lineage>
</organism>
<gene>
    <name evidence="11" type="primary">LOC110987211</name>
</gene>
<keyword evidence="8" id="KW-0732">Signal</keyword>
<evidence type="ECO:0000313" key="11">
    <source>
        <dbReference type="RefSeq" id="XP_022105432.1"/>
    </source>
</evidence>
<dbReference type="OrthoDB" id="5949851at2759"/>
<dbReference type="Gene3D" id="2.60.120.970">
    <property type="match status" value="1"/>
</dbReference>
<proteinExistence type="inferred from homology"/>
<comment type="subcellular location">
    <subcellularLocation>
        <location evidence="1">Secreted</location>
    </subcellularLocation>
</comment>
<evidence type="ECO:0000256" key="4">
    <source>
        <dbReference type="ARBA" id="ARBA00023030"/>
    </source>
</evidence>
<dbReference type="RefSeq" id="XP_022105432.1">
    <property type="nucleotide sequence ID" value="XM_022249740.1"/>
</dbReference>
<feature type="region of interest" description="Disordered" evidence="7">
    <location>
        <begin position="39"/>
        <end position="150"/>
    </location>
</feature>
<dbReference type="AlphaFoldDB" id="A0A8B7ZK70"/>
<dbReference type="PROSITE" id="PS51362">
    <property type="entry name" value="TGF_BETA_2"/>
    <property type="match status" value="1"/>
</dbReference>
<evidence type="ECO:0000256" key="3">
    <source>
        <dbReference type="ARBA" id="ARBA00022525"/>
    </source>
</evidence>
<protein>
    <submittedName>
        <fullName evidence="11">Inhibin beta E chain-like</fullName>
    </submittedName>
</protein>
<dbReference type="GO" id="GO:0005125">
    <property type="term" value="F:cytokine activity"/>
    <property type="evidence" value="ECO:0007669"/>
    <property type="project" value="TreeGrafter"/>
</dbReference>
<sequence>MVALFFQLIVVLSFQLIFPHVHLVYAGVPAGQGYLTVDNAGDQPHKSPEQIDNVKSVSPTTGLIASRQSRSLAGRHVEDLPDDESRSPVHPQKPNDSNKNRSEMRKDFSEDETFNPQPSATSDHFGSGNSSESLSPTPHPSSVVSSSTREDIERRARLEMLKRTFLDQLGLVKPPIVTRPKPEVPAVVLNRLMHDAERNNQRPHRLTNSHPSQLVVFADRDEVDCGPDVAEGTCFRFSVPEQTDNSVVFSSHLWVYITHAPGGASVFVGRPQHHYDSRRRVLASRKLYSREGWVELEIPVDKHKWNRHYHYFEISTKPLQAGGNRTVAMETQHRPMLLLAMAKADRSGRVPRSVGQCTTGQTSCCMRDFLVNFTVIGWDSWIVQPLTFDAHYCAGECSVSSRHFLKDHTEIIALLLQHQEAASDMKLCCVANDVSDLSVIYLGNDNAVRQRYIDVVVENCGCL</sequence>
<dbReference type="GO" id="GO:0005615">
    <property type="term" value="C:extracellular space"/>
    <property type="evidence" value="ECO:0007669"/>
    <property type="project" value="TreeGrafter"/>
</dbReference>
<dbReference type="InterPro" id="IPR017948">
    <property type="entry name" value="TGFb_CS"/>
</dbReference>
<keyword evidence="3" id="KW-0964">Secreted</keyword>
<dbReference type="SUPFAM" id="SSF57501">
    <property type="entry name" value="Cystine-knot cytokines"/>
    <property type="match status" value="1"/>
</dbReference>
<feature type="compositionally biased region" description="Polar residues" evidence="7">
    <location>
        <begin position="53"/>
        <end position="71"/>
    </location>
</feature>
<feature type="compositionally biased region" description="Low complexity" evidence="7">
    <location>
        <begin position="133"/>
        <end position="147"/>
    </location>
</feature>
<dbReference type="Proteomes" id="UP000694845">
    <property type="component" value="Unplaced"/>
</dbReference>
<dbReference type="OMA" id="LNYCVGQ"/>
<feature type="compositionally biased region" description="Basic and acidic residues" evidence="7">
    <location>
        <begin position="75"/>
        <end position="87"/>
    </location>
</feature>
<dbReference type="PANTHER" id="PTHR11848">
    <property type="entry name" value="TGF-BETA FAMILY"/>
    <property type="match status" value="1"/>
</dbReference>
<dbReference type="InterPro" id="IPR029034">
    <property type="entry name" value="Cystine-knot_cytokine"/>
</dbReference>
<dbReference type="InterPro" id="IPR015615">
    <property type="entry name" value="TGF-beta-rel"/>
</dbReference>
<dbReference type="InterPro" id="IPR001839">
    <property type="entry name" value="TGF-b_C"/>
</dbReference>
<keyword evidence="10" id="KW-1185">Reference proteome</keyword>
<dbReference type="SMART" id="SM00204">
    <property type="entry name" value="TGFB"/>
    <property type="match status" value="1"/>
</dbReference>
<dbReference type="GO" id="GO:0008083">
    <property type="term" value="F:growth factor activity"/>
    <property type="evidence" value="ECO:0007669"/>
    <property type="project" value="UniProtKB-KW"/>
</dbReference>
<dbReference type="CDD" id="cd13752">
    <property type="entry name" value="TGF_beta_INHB"/>
    <property type="match status" value="1"/>
</dbReference>
<reference evidence="11" key="1">
    <citation type="submission" date="2025-08" db="UniProtKB">
        <authorList>
            <consortium name="RefSeq"/>
        </authorList>
    </citation>
    <scope>IDENTIFICATION</scope>
</reference>
<feature type="compositionally biased region" description="Basic and acidic residues" evidence="7">
    <location>
        <begin position="96"/>
        <end position="108"/>
    </location>
</feature>
<dbReference type="GeneID" id="110987211"/>
<evidence type="ECO:0000313" key="10">
    <source>
        <dbReference type="Proteomes" id="UP000694845"/>
    </source>
</evidence>
<evidence type="ECO:0000256" key="5">
    <source>
        <dbReference type="ARBA" id="ARBA00023157"/>
    </source>
</evidence>
<evidence type="ECO:0000256" key="1">
    <source>
        <dbReference type="ARBA" id="ARBA00004613"/>
    </source>
</evidence>
<comment type="similarity">
    <text evidence="2 6">Belongs to the TGF-beta family.</text>
</comment>